<sequence>MIPRTAMRVAPSRGWNPERHKFVARHDRCIVGMTMRSLPAADPWQ</sequence>
<comment type="caution">
    <text evidence="1">The sequence shown here is derived from an EMBL/GenBank/DDBJ whole genome shotgun (WGS) entry which is preliminary data.</text>
</comment>
<gene>
    <name evidence="1" type="ORF">BURMUCGD2_2128</name>
</gene>
<evidence type="ECO:0000313" key="1">
    <source>
        <dbReference type="EMBL" id="EEE07916.1"/>
    </source>
</evidence>
<organism evidence="1 2">
    <name type="scientific">Burkholderia multivorans CGD2</name>
    <dbReference type="NCBI Taxonomy" id="513052"/>
    <lineage>
        <taxon>Bacteria</taxon>
        <taxon>Pseudomonadati</taxon>
        <taxon>Pseudomonadota</taxon>
        <taxon>Betaproteobacteria</taxon>
        <taxon>Burkholderiales</taxon>
        <taxon>Burkholderiaceae</taxon>
        <taxon>Burkholderia</taxon>
        <taxon>Burkholderia cepacia complex</taxon>
    </lineage>
</organism>
<accession>B9BMQ6</accession>
<dbReference type="AlphaFoldDB" id="B9BMQ6"/>
<protein>
    <submittedName>
        <fullName evidence="1">Uncharacterized protein</fullName>
    </submittedName>
</protein>
<dbReference type="EMBL" id="ACFC01000003">
    <property type="protein sequence ID" value="EEE07916.1"/>
    <property type="molecule type" value="Genomic_DNA"/>
</dbReference>
<evidence type="ECO:0000313" key="2">
    <source>
        <dbReference type="Proteomes" id="UP000004535"/>
    </source>
</evidence>
<name>B9BMQ6_9BURK</name>
<dbReference type="Proteomes" id="UP000004535">
    <property type="component" value="Unassembled WGS sequence"/>
</dbReference>
<proteinExistence type="predicted"/>
<reference evidence="1 2" key="1">
    <citation type="journal article" date="2012" name="J. Bacteriol.">
        <title>Draft Genome Sequence Determination for Cystic Fibrosis and Chronic Granulomatous Disease Burkholderia multivorans Isolates.</title>
        <authorList>
            <person name="Varga J.J."/>
            <person name="Losada L."/>
            <person name="Zelazny A.M."/>
            <person name="Brinkac L."/>
            <person name="Harkins D."/>
            <person name="Radune D."/>
            <person name="Hostetler J."/>
            <person name="Sampaio E.P."/>
            <person name="Ronning C.M."/>
            <person name="Nierman W.C."/>
            <person name="Greenberg D.E."/>
            <person name="Holland S.M."/>
            <person name="Goldberg J.B."/>
        </authorList>
    </citation>
    <scope>NUCLEOTIDE SEQUENCE [LARGE SCALE GENOMIC DNA]</scope>
    <source>
        <strain evidence="1 2">CGD2</strain>
    </source>
</reference>